<sequence>MSEGDTPEGRRHGAGQDAGHAVPQAAGGSVAAFPPRRQPAPAPEARPQPAAAVVSFDRHELREIFNVYGRRVAEGEWRDYAIDFRPDKAVFSIYRRASEVPLYRVEKDPSLARRQGAYAVVAATGLILKRGPDLARVLQALDKRPKLVVV</sequence>
<evidence type="ECO:0000256" key="1">
    <source>
        <dbReference type="SAM" id="MobiDB-lite"/>
    </source>
</evidence>
<keyword evidence="3" id="KW-1185">Reference proteome</keyword>
<dbReference type="AlphaFoldDB" id="A0A4Q2RHN4"/>
<dbReference type="RefSeq" id="WP_129217237.1">
    <property type="nucleotide sequence ID" value="NZ_QYBC01000001.1"/>
</dbReference>
<evidence type="ECO:0000313" key="2">
    <source>
        <dbReference type="EMBL" id="RYB07765.1"/>
    </source>
</evidence>
<evidence type="ECO:0000313" key="3">
    <source>
        <dbReference type="Proteomes" id="UP000289411"/>
    </source>
</evidence>
<dbReference type="EMBL" id="QYBC01000001">
    <property type="protein sequence ID" value="RYB07765.1"/>
    <property type="molecule type" value="Genomic_DNA"/>
</dbReference>
<gene>
    <name evidence="2" type="ORF">D3272_01140</name>
</gene>
<feature type="region of interest" description="Disordered" evidence="1">
    <location>
        <begin position="1"/>
        <end position="51"/>
    </location>
</feature>
<name>A0A4Q2RHN4_9HYPH</name>
<organism evidence="2 3">
    <name type="scientific">Lichenibacterium ramalinae</name>
    <dbReference type="NCBI Taxonomy" id="2316527"/>
    <lineage>
        <taxon>Bacteria</taxon>
        <taxon>Pseudomonadati</taxon>
        <taxon>Pseudomonadota</taxon>
        <taxon>Alphaproteobacteria</taxon>
        <taxon>Hyphomicrobiales</taxon>
        <taxon>Lichenihabitantaceae</taxon>
        <taxon>Lichenibacterium</taxon>
    </lineage>
</organism>
<accession>A0A4Q2RHN4</accession>
<dbReference type="InterPro" id="IPR021252">
    <property type="entry name" value="DUF2794"/>
</dbReference>
<comment type="caution">
    <text evidence="2">The sequence shown here is derived from an EMBL/GenBank/DDBJ whole genome shotgun (WGS) entry which is preliminary data.</text>
</comment>
<reference evidence="2 3" key="2">
    <citation type="submission" date="2019-02" db="EMBL/GenBank/DDBJ databases">
        <title>'Lichenibacterium ramalinii' gen. nov. sp. nov., 'Lichenibacterium minor' gen. nov. sp. nov.</title>
        <authorList>
            <person name="Pankratov T."/>
        </authorList>
    </citation>
    <scope>NUCLEOTIDE SEQUENCE [LARGE SCALE GENOMIC DNA]</scope>
    <source>
        <strain evidence="2 3">RmlP001</strain>
    </source>
</reference>
<dbReference type="OrthoDB" id="7159482at2"/>
<feature type="compositionally biased region" description="Pro residues" evidence="1">
    <location>
        <begin position="36"/>
        <end position="46"/>
    </location>
</feature>
<proteinExistence type="predicted"/>
<dbReference type="Proteomes" id="UP000289411">
    <property type="component" value="Unassembled WGS sequence"/>
</dbReference>
<reference evidence="2 3" key="1">
    <citation type="submission" date="2018-09" db="EMBL/GenBank/DDBJ databases">
        <authorList>
            <person name="Grouzdev D.S."/>
            <person name="Krutkina M.S."/>
        </authorList>
    </citation>
    <scope>NUCLEOTIDE SEQUENCE [LARGE SCALE GENOMIC DNA]</scope>
    <source>
        <strain evidence="2 3">RmlP001</strain>
    </source>
</reference>
<dbReference type="Pfam" id="PF10984">
    <property type="entry name" value="DUF2794"/>
    <property type="match status" value="1"/>
</dbReference>
<protein>
    <submittedName>
        <fullName evidence="2">DUF2794 domain-containing protein</fullName>
    </submittedName>
</protein>